<accession>A0A2N9X8C8</accession>
<protein>
    <submittedName>
        <fullName evidence="2">Transporter</fullName>
    </submittedName>
</protein>
<dbReference type="PANTHER" id="PTHR36573:SF1">
    <property type="entry name" value="INTERMEMBRANE PHOSPHOLIPID TRANSPORT SYSTEM BINDING PROTEIN MLAC"/>
    <property type="match status" value="1"/>
</dbReference>
<sequence>MKLNKSKFLGALSICIMSISMAIASPQQAVSQLKENATQVLDILGAANGKNDEQVRRQAENYAIPYFDFERMTALAVGAPWRTATPAQQQDLTKEFKTLLIRTYSGTMLKFRNAKANVYNNPVVNKNGREIIVRVDVTTPNSKPVRMDYTMYQSGNMYRIYNVAVEGASLVTVYRNQFNQTISQKGIDGLVAELRAKNGR</sequence>
<dbReference type="Pfam" id="PF05494">
    <property type="entry name" value="MlaC"/>
    <property type="match status" value="1"/>
</dbReference>
<organism evidence="2 3">
    <name type="scientific">Snodgrassella alvi</name>
    <dbReference type="NCBI Taxonomy" id="1196083"/>
    <lineage>
        <taxon>Bacteria</taxon>
        <taxon>Pseudomonadati</taxon>
        <taxon>Pseudomonadota</taxon>
        <taxon>Betaproteobacteria</taxon>
        <taxon>Neisseriales</taxon>
        <taxon>Neisseriaceae</taxon>
        <taxon>Snodgrassella</taxon>
    </lineage>
</organism>
<reference evidence="2" key="1">
    <citation type="journal article" date="2017" name="MBio">
        <title>Type VI secretion-mediated competition in the bee gut microbiome.</title>
        <authorList>
            <person name="Steele M.I."/>
            <person name="Kwong W.K."/>
            <person name="Powell J.E."/>
            <person name="Whiteley M."/>
            <person name="Moran N.A."/>
        </authorList>
    </citation>
    <scope>NUCLEOTIDE SEQUENCE [LARGE SCALE GENOMIC DNA]</scope>
    <source>
        <strain evidence="2">WkB273</strain>
    </source>
</reference>
<name>A0A2N9X8C8_9NEIS</name>
<keyword evidence="1" id="KW-0732">Signal</keyword>
<gene>
    <name evidence="2" type="ORF">BHC54_02960</name>
</gene>
<dbReference type="InterPro" id="IPR042245">
    <property type="entry name" value="Tgt2/MlaC_sf"/>
</dbReference>
<dbReference type="EMBL" id="MEIL01000019">
    <property type="protein sequence ID" value="PIT40616.1"/>
    <property type="molecule type" value="Genomic_DNA"/>
</dbReference>
<dbReference type="AlphaFoldDB" id="A0A2N9X8C8"/>
<evidence type="ECO:0000313" key="3">
    <source>
        <dbReference type="Proteomes" id="UP000230202"/>
    </source>
</evidence>
<dbReference type="Proteomes" id="UP000230202">
    <property type="component" value="Unassembled WGS sequence"/>
</dbReference>
<dbReference type="RefSeq" id="WP_100140372.1">
    <property type="nucleotide sequence ID" value="NZ_CP160326.2"/>
</dbReference>
<dbReference type="PANTHER" id="PTHR36573">
    <property type="entry name" value="INTERMEMBRANE PHOSPHOLIPID TRANSPORT SYSTEM BINDING PROTEIN MLAC"/>
    <property type="match status" value="1"/>
</dbReference>
<feature type="signal peptide" evidence="1">
    <location>
        <begin position="1"/>
        <end position="24"/>
    </location>
</feature>
<keyword evidence="3" id="KW-1185">Reference proteome</keyword>
<evidence type="ECO:0000256" key="1">
    <source>
        <dbReference type="SAM" id="SignalP"/>
    </source>
</evidence>
<evidence type="ECO:0000313" key="2">
    <source>
        <dbReference type="EMBL" id="PIT40616.1"/>
    </source>
</evidence>
<comment type="caution">
    <text evidence="2">The sequence shown here is derived from an EMBL/GenBank/DDBJ whole genome shotgun (WGS) entry which is preliminary data.</text>
</comment>
<dbReference type="OrthoDB" id="9798905at2"/>
<dbReference type="Gene3D" id="3.10.450.710">
    <property type="entry name" value="Tgt2/MlaC"/>
    <property type="match status" value="1"/>
</dbReference>
<proteinExistence type="predicted"/>
<dbReference type="PIRSF" id="PIRSF004649">
    <property type="entry name" value="MlaC"/>
    <property type="match status" value="1"/>
</dbReference>
<feature type="chain" id="PRO_5014783268" evidence="1">
    <location>
        <begin position="25"/>
        <end position="200"/>
    </location>
</feature>
<dbReference type="InterPro" id="IPR008869">
    <property type="entry name" value="MlaC/ttg2D"/>
</dbReference>